<proteinExistence type="predicted"/>
<sequence length="1309" mass="147127">MRTRFLNTDCLCSHSSSSSASQTLSFLHLPIPQLPPPSRFSGCRSEDYLLPSHPLPHNSPSIHTPPIDVALSNFISDVTPHFLQLVDYADAGSAKHETSLSQRDKETAAEDSFQVIQFEEPEPYALLGNSCFSEEQNQIISQLPEIKNDTDSPCPGLETQFLDKVHDIVYSVEDVTLECDIDQNAYALEDGCSIQEQPQFNHKAFPLFEVDETSLGSFINLSTEDDDRLWVLLRNIESQFAEQDILLTDGTELLSHLQYDVLEFLSNHCLSNQCLQSELASPCKLLGIDLVNMVESLPSEEGPLDCFLPINPTVFQDFKFLHVDSSQVYEVFFDMQTAEEPETCDWMFSQNMNFKNFEELIVFRELTLVDDAFKSLPVPVLSDHDKVRSVYAIIEEATNELEPQPLSASYGIYLDWHLLDVNKCSSKICSSTWSVLEEFGYHQIDSYWESLDTNRLVSEFIFSNGAINGPKMEGDKESFEALPQISDDSRNIEVASSKSIHDKCPKPANLGQVAQENSEKASSLFKTASAFNDLDFFLNPGKSIARQGKSVVTETSSDASFSKELESQNFLARDENVCNDKSEELPNLVPVVDNFLKSSEAADEVEACFTRMSVPYSAHSIKSGQTQEAMVSFPETIIIVNTQNFDKEMIVSRRDTYQKILAMEKEGAQVVERDLNLPVDIIVSSAICLVWYDCRNMEKKSSAADEASSCLPLWIENIATNVLTSLSFTFSSCLLVFEGEISFLSIIMESSDRLYAAAASLGIDLQIFCSHSSELTNEVMLSSISYAIKLYRGMYPKMHESETLAEHFLTRFPSINPLTAHAILSSVVKLLDFLEWSQKRRTLAVQHFHISDESLALFTALCRYGEREDSKSIMTDCTSSASSSLDSDVYHINTDPERKRQKRTHTPQKVDRHVDTIWDCEPLNQFAKGVKGASGSLEQNYCWTLTDPEIVDPLQWSSSSLRDWQGEKHKDIGQTMNLSNVMKPYGSQNPKVPLALDEILNRSLDLNDKLLSQDGVSVITAKNKCGWDDACKLENLHEKRIGEVIDLTDNSSWDNDIPSRGNSNFFSPLLTEMGNVTMRSKAARRLSFGKIESTPIASKTKATSNIWTTLADGRKTLQENYDPNEHHDKMPISCQSNLLKEILKPRSAGNSKVSPFKEEILHCGGTPLSKAVHSARPQPGSPWTMEFLNRIREKSRLRQQSLPCDTSSPPCDYSANISKPIKRSPSILEFFRYQGGTRGKMHCQTKPKQPVRPSSSQKPRTSAFFVPTWTPIDKRSKQTLSFEINDSGTQTRLVWSDGAHHPSKKFRNK</sequence>
<dbReference type="Proteomes" id="UP001141552">
    <property type="component" value="Unassembled WGS sequence"/>
</dbReference>
<reference evidence="2" key="1">
    <citation type="submission" date="2022-02" db="EMBL/GenBank/DDBJ databases">
        <authorList>
            <person name="Henning P.M."/>
            <person name="McCubbin A.G."/>
            <person name="Shore J.S."/>
        </authorList>
    </citation>
    <scope>NUCLEOTIDE SEQUENCE</scope>
    <source>
        <strain evidence="2">F60SS</strain>
        <tissue evidence="2">Leaves</tissue>
    </source>
</reference>
<organism evidence="2 3">
    <name type="scientific">Turnera subulata</name>
    <dbReference type="NCBI Taxonomy" id="218843"/>
    <lineage>
        <taxon>Eukaryota</taxon>
        <taxon>Viridiplantae</taxon>
        <taxon>Streptophyta</taxon>
        <taxon>Embryophyta</taxon>
        <taxon>Tracheophyta</taxon>
        <taxon>Spermatophyta</taxon>
        <taxon>Magnoliopsida</taxon>
        <taxon>eudicotyledons</taxon>
        <taxon>Gunneridae</taxon>
        <taxon>Pentapetalae</taxon>
        <taxon>rosids</taxon>
        <taxon>fabids</taxon>
        <taxon>Malpighiales</taxon>
        <taxon>Passifloraceae</taxon>
        <taxon>Turnera</taxon>
    </lineage>
</organism>
<evidence type="ECO:0000256" key="1">
    <source>
        <dbReference type="SAM" id="MobiDB-lite"/>
    </source>
</evidence>
<dbReference type="PANTHER" id="PTHR35764:SF1">
    <property type="entry name" value="PROTEIN SHORTAGE IN CHIASMATA 1"/>
    <property type="match status" value="1"/>
</dbReference>
<name>A0A9Q0G4J8_9ROSI</name>
<evidence type="ECO:0000313" key="2">
    <source>
        <dbReference type="EMBL" id="KAJ4841761.1"/>
    </source>
</evidence>
<dbReference type="PANTHER" id="PTHR35764">
    <property type="entry name" value="PROTEIN SHORTAGE IN CHIASMATA 1"/>
    <property type="match status" value="1"/>
</dbReference>
<reference evidence="2" key="2">
    <citation type="journal article" date="2023" name="Plants (Basel)">
        <title>Annotation of the Turnera subulata (Passifloraceae) Draft Genome Reveals the S-Locus Evolved after the Divergence of Turneroideae from Passifloroideae in a Stepwise Manner.</title>
        <authorList>
            <person name="Henning P.M."/>
            <person name="Roalson E.H."/>
            <person name="Mir W."/>
            <person name="McCubbin A.G."/>
            <person name="Shore J.S."/>
        </authorList>
    </citation>
    <scope>NUCLEOTIDE SEQUENCE</scope>
    <source>
        <strain evidence="2">F60SS</strain>
    </source>
</reference>
<comment type="caution">
    <text evidence="2">The sequence shown here is derived from an EMBL/GenBank/DDBJ whole genome shotgun (WGS) entry which is preliminary data.</text>
</comment>
<dbReference type="OrthoDB" id="2018152at2759"/>
<feature type="region of interest" description="Disordered" evidence="1">
    <location>
        <begin position="876"/>
        <end position="909"/>
    </location>
</feature>
<evidence type="ECO:0008006" key="4">
    <source>
        <dbReference type="Google" id="ProtNLM"/>
    </source>
</evidence>
<gene>
    <name evidence="2" type="ORF">Tsubulata_043782</name>
</gene>
<evidence type="ECO:0000313" key="3">
    <source>
        <dbReference type="Proteomes" id="UP001141552"/>
    </source>
</evidence>
<accession>A0A9Q0G4J8</accession>
<dbReference type="EMBL" id="JAKUCV010002704">
    <property type="protein sequence ID" value="KAJ4841761.1"/>
    <property type="molecule type" value="Genomic_DNA"/>
</dbReference>
<keyword evidence="3" id="KW-1185">Reference proteome</keyword>
<protein>
    <recommendedName>
        <fullName evidence="4">Protein SHORTAGE IN CHIASMATA 1</fullName>
    </recommendedName>
</protein>
<dbReference type="InterPro" id="IPR038824">
    <property type="entry name" value="SHOC1-like"/>
</dbReference>
<feature type="region of interest" description="Disordered" evidence="1">
    <location>
        <begin position="1238"/>
        <end position="1261"/>
    </location>
</feature>
<dbReference type="GO" id="GO:0000712">
    <property type="term" value="P:resolution of meiotic recombination intermediates"/>
    <property type="evidence" value="ECO:0007669"/>
    <property type="project" value="TreeGrafter"/>
</dbReference>